<protein>
    <submittedName>
        <fullName evidence="2">Uncharacterized protein</fullName>
    </submittedName>
</protein>
<keyword evidence="1" id="KW-0732">Signal</keyword>
<evidence type="ECO:0000313" key="2">
    <source>
        <dbReference type="EMBL" id="KAG5523837.1"/>
    </source>
</evidence>
<organism evidence="2 3">
    <name type="scientific">Rhododendron griersonianum</name>
    <dbReference type="NCBI Taxonomy" id="479676"/>
    <lineage>
        <taxon>Eukaryota</taxon>
        <taxon>Viridiplantae</taxon>
        <taxon>Streptophyta</taxon>
        <taxon>Embryophyta</taxon>
        <taxon>Tracheophyta</taxon>
        <taxon>Spermatophyta</taxon>
        <taxon>Magnoliopsida</taxon>
        <taxon>eudicotyledons</taxon>
        <taxon>Gunneridae</taxon>
        <taxon>Pentapetalae</taxon>
        <taxon>asterids</taxon>
        <taxon>Ericales</taxon>
        <taxon>Ericaceae</taxon>
        <taxon>Ericoideae</taxon>
        <taxon>Rhodoreae</taxon>
        <taxon>Rhododendron</taxon>
    </lineage>
</organism>
<proteinExistence type="predicted"/>
<evidence type="ECO:0000313" key="3">
    <source>
        <dbReference type="Proteomes" id="UP000823749"/>
    </source>
</evidence>
<dbReference type="AlphaFoldDB" id="A0AAV6I5X8"/>
<evidence type="ECO:0000256" key="1">
    <source>
        <dbReference type="SAM" id="SignalP"/>
    </source>
</evidence>
<keyword evidence="3" id="KW-1185">Reference proteome</keyword>
<dbReference type="Proteomes" id="UP000823749">
    <property type="component" value="Chromosome 11"/>
</dbReference>
<accession>A0AAV6I5X8</accession>
<sequence>MCSLIWLFSLLLFCCLLGSIGPNTQERDTRFLVRQPTDARILFLDWPIRRKEVMLPPPIYMSKRNMIYHELSRAKVLHRDLRSVSLVV</sequence>
<name>A0AAV6I5X8_9ERIC</name>
<reference evidence="2" key="1">
    <citation type="submission" date="2020-08" db="EMBL/GenBank/DDBJ databases">
        <title>Plant Genome Project.</title>
        <authorList>
            <person name="Zhang R.-G."/>
        </authorList>
    </citation>
    <scope>NUCLEOTIDE SEQUENCE</scope>
    <source>
        <strain evidence="2">WSP0</strain>
        <tissue evidence="2">Leaf</tissue>
    </source>
</reference>
<feature type="chain" id="PRO_5043372287" evidence="1">
    <location>
        <begin position="19"/>
        <end position="88"/>
    </location>
</feature>
<dbReference type="EMBL" id="JACTNZ010000011">
    <property type="protein sequence ID" value="KAG5523837.1"/>
    <property type="molecule type" value="Genomic_DNA"/>
</dbReference>
<feature type="signal peptide" evidence="1">
    <location>
        <begin position="1"/>
        <end position="18"/>
    </location>
</feature>
<comment type="caution">
    <text evidence="2">The sequence shown here is derived from an EMBL/GenBank/DDBJ whole genome shotgun (WGS) entry which is preliminary data.</text>
</comment>
<gene>
    <name evidence="2" type="ORF">RHGRI_030734</name>
</gene>